<proteinExistence type="predicted"/>
<evidence type="ECO:0000313" key="3">
    <source>
        <dbReference type="Proteomes" id="UP001249851"/>
    </source>
</evidence>
<accession>A0AAD9R7F5</accession>
<keyword evidence="3" id="KW-1185">Reference proteome</keyword>
<feature type="region of interest" description="Disordered" evidence="1">
    <location>
        <begin position="52"/>
        <end position="78"/>
    </location>
</feature>
<organism evidence="2 3">
    <name type="scientific">Acropora cervicornis</name>
    <name type="common">Staghorn coral</name>
    <dbReference type="NCBI Taxonomy" id="6130"/>
    <lineage>
        <taxon>Eukaryota</taxon>
        <taxon>Metazoa</taxon>
        <taxon>Cnidaria</taxon>
        <taxon>Anthozoa</taxon>
        <taxon>Hexacorallia</taxon>
        <taxon>Scleractinia</taxon>
        <taxon>Astrocoeniina</taxon>
        <taxon>Acroporidae</taxon>
        <taxon>Acropora</taxon>
    </lineage>
</organism>
<dbReference type="AlphaFoldDB" id="A0AAD9R7F5"/>
<sequence length="78" mass="9291">MEMTALQQIQGFHVLQSWKLLKESRKDNSHPKRSRDPCMMLMFHETRGTLRATQTAYRSRRETGSTLHDPRITFRDSR</sequence>
<name>A0AAD9R7F5_ACRCE</name>
<reference evidence="2" key="2">
    <citation type="journal article" date="2023" name="Science">
        <title>Genomic signatures of disease resistance in endangered staghorn corals.</title>
        <authorList>
            <person name="Vollmer S.V."/>
            <person name="Selwyn J.D."/>
            <person name="Despard B.A."/>
            <person name="Roesel C.L."/>
        </authorList>
    </citation>
    <scope>NUCLEOTIDE SEQUENCE</scope>
    <source>
        <strain evidence="2">K2</strain>
    </source>
</reference>
<dbReference type="Proteomes" id="UP001249851">
    <property type="component" value="Unassembled WGS sequence"/>
</dbReference>
<gene>
    <name evidence="2" type="ORF">P5673_000719</name>
</gene>
<reference evidence="2" key="1">
    <citation type="journal article" date="2023" name="G3 (Bethesda)">
        <title>Whole genome assembly and annotation of the endangered Caribbean coral Acropora cervicornis.</title>
        <authorList>
            <person name="Selwyn J.D."/>
            <person name="Vollmer S.V."/>
        </authorList>
    </citation>
    <scope>NUCLEOTIDE SEQUENCE</scope>
    <source>
        <strain evidence="2">K2</strain>
    </source>
</reference>
<evidence type="ECO:0000256" key="1">
    <source>
        <dbReference type="SAM" id="MobiDB-lite"/>
    </source>
</evidence>
<feature type="compositionally biased region" description="Basic and acidic residues" evidence="1">
    <location>
        <begin position="59"/>
        <end position="78"/>
    </location>
</feature>
<dbReference type="EMBL" id="JARQWQ010000001">
    <property type="protein sequence ID" value="KAK2574537.1"/>
    <property type="molecule type" value="Genomic_DNA"/>
</dbReference>
<comment type="caution">
    <text evidence="2">The sequence shown here is derived from an EMBL/GenBank/DDBJ whole genome shotgun (WGS) entry which is preliminary data.</text>
</comment>
<evidence type="ECO:0000313" key="2">
    <source>
        <dbReference type="EMBL" id="KAK2574537.1"/>
    </source>
</evidence>
<protein>
    <submittedName>
        <fullName evidence="2">Uncharacterized protein</fullName>
    </submittedName>
</protein>